<evidence type="ECO:0000313" key="3">
    <source>
        <dbReference type="Proteomes" id="UP000559256"/>
    </source>
</evidence>
<sequence>MIRLAALVSFLVFFLSYSTNATQSTRESPVCIVGAGPSGLAAAHELESKGYSVVMFERQAEVGGKCQAYYDGPDGTLFHPLGAIVLSNATYVQTLPIAVAAGVAFLPAKGIIDGWNYPPLSPPIDPYTTVNITPTPAPTPAQIALLQDELAKYVAFWQTEFVPFAAIRYTNGIPPDFAIPIGQWLMENGYLVLPTVMMQGLSLFGYGDLNHTTTIYALQYFTPDIIGYFSNVVEINIVDFHAVMVHYASSVRGPIHTSTTVVKVNRSGTEPVLIYTNSAGSSPHYTQTCSDIIMAFPPLLEALTGHSGPPTNNSGIDINLAPNELAVFSKVGITAYWSGAVSMPQVVFNNTFSQLPTEPIAEPVLATRIFPGSDVVATYSWGPFQPTGRSNISLDEARELLLQTYSVVDFSLATSTSTDGRNAGPQKVTEDDVREFRVWDYFPRFQTEDVARGIYSEYNALQGQSNTYWISALNGFESVEFAIRAGQDIVRSFF</sequence>
<evidence type="ECO:0000256" key="1">
    <source>
        <dbReference type="SAM" id="SignalP"/>
    </source>
</evidence>
<reference evidence="2 3" key="1">
    <citation type="journal article" date="2020" name="ISME J.">
        <title>Uncovering the hidden diversity of litter-decomposition mechanisms in mushroom-forming fungi.</title>
        <authorList>
            <person name="Floudas D."/>
            <person name="Bentzer J."/>
            <person name="Ahren D."/>
            <person name="Johansson T."/>
            <person name="Persson P."/>
            <person name="Tunlid A."/>
        </authorList>
    </citation>
    <scope>NUCLEOTIDE SEQUENCE [LARGE SCALE GENOMIC DNA]</scope>
    <source>
        <strain evidence="2 3">CBS 291.85</strain>
    </source>
</reference>
<keyword evidence="3" id="KW-1185">Reference proteome</keyword>
<organism evidence="2 3">
    <name type="scientific">Tetrapyrgos nigripes</name>
    <dbReference type="NCBI Taxonomy" id="182062"/>
    <lineage>
        <taxon>Eukaryota</taxon>
        <taxon>Fungi</taxon>
        <taxon>Dikarya</taxon>
        <taxon>Basidiomycota</taxon>
        <taxon>Agaricomycotina</taxon>
        <taxon>Agaricomycetes</taxon>
        <taxon>Agaricomycetidae</taxon>
        <taxon>Agaricales</taxon>
        <taxon>Marasmiineae</taxon>
        <taxon>Marasmiaceae</taxon>
        <taxon>Tetrapyrgos</taxon>
    </lineage>
</organism>
<feature type="chain" id="PRO_5034127027" description="FAD/NAD(P)-binding domain-containing protein" evidence="1">
    <location>
        <begin position="22"/>
        <end position="494"/>
    </location>
</feature>
<dbReference type="OrthoDB" id="5046242at2759"/>
<dbReference type="AlphaFoldDB" id="A0A8H5LYN6"/>
<dbReference type="PRINTS" id="PR00419">
    <property type="entry name" value="ADXRDTASE"/>
</dbReference>
<dbReference type="Pfam" id="PF13450">
    <property type="entry name" value="NAD_binding_8"/>
    <property type="match status" value="1"/>
</dbReference>
<protein>
    <recommendedName>
        <fullName evidence="4">FAD/NAD(P)-binding domain-containing protein</fullName>
    </recommendedName>
</protein>
<evidence type="ECO:0008006" key="4">
    <source>
        <dbReference type="Google" id="ProtNLM"/>
    </source>
</evidence>
<comment type="caution">
    <text evidence="2">The sequence shown here is derived from an EMBL/GenBank/DDBJ whole genome shotgun (WGS) entry which is preliminary data.</text>
</comment>
<dbReference type="Gene3D" id="3.50.50.60">
    <property type="entry name" value="FAD/NAD(P)-binding domain"/>
    <property type="match status" value="1"/>
</dbReference>
<dbReference type="Gene3D" id="3.30.70.1990">
    <property type="match status" value="1"/>
</dbReference>
<accession>A0A8H5LYN6</accession>
<dbReference type="Gene3D" id="1.10.405.20">
    <property type="match status" value="1"/>
</dbReference>
<dbReference type="Proteomes" id="UP000559256">
    <property type="component" value="Unassembled WGS sequence"/>
</dbReference>
<keyword evidence="1" id="KW-0732">Signal</keyword>
<dbReference type="SUPFAM" id="SSF51905">
    <property type="entry name" value="FAD/NAD(P)-binding domain"/>
    <property type="match status" value="1"/>
</dbReference>
<evidence type="ECO:0000313" key="2">
    <source>
        <dbReference type="EMBL" id="KAF5374378.1"/>
    </source>
</evidence>
<feature type="signal peptide" evidence="1">
    <location>
        <begin position="1"/>
        <end position="21"/>
    </location>
</feature>
<name>A0A8H5LYN6_9AGAR</name>
<dbReference type="InterPro" id="IPR036188">
    <property type="entry name" value="FAD/NAD-bd_sf"/>
</dbReference>
<dbReference type="EMBL" id="JAACJM010000002">
    <property type="protein sequence ID" value="KAF5374378.1"/>
    <property type="molecule type" value="Genomic_DNA"/>
</dbReference>
<gene>
    <name evidence="2" type="ORF">D9758_004560</name>
</gene>
<proteinExistence type="predicted"/>